<gene>
    <name evidence="1" type="ORF">Syun_026258</name>
</gene>
<evidence type="ECO:0000313" key="1">
    <source>
        <dbReference type="EMBL" id="KAK9099213.1"/>
    </source>
</evidence>
<organism evidence="1 2">
    <name type="scientific">Stephania yunnanensis</name>
    <dbReference type="NCBI Taxonomy" id="152371"/>
    <lineage>
        <taxon>Eukaryota</taxon>
        <taxon>Viridiplantae</taxon>
        <taxon>Streptophyta</taxon>
        <taxon>Embryophyta</taxon>
        <taxon>Tracheophyta</taxon>
        <taxon>Spermatophyta</taxon>
        <taxon>Magnoliopsida</taxon>
        <taxon>Ranunculales</taxon>
        <taxon>Menispermaceae</taxon>
        <taxon>Menispermoideae</taxon>
        <taxon>Cissampelideae</taxon>
        <taxon>Stephania</taxon>
    </lineage>
</organism>
<sequence length="58" mass="6851">MIRIWASSRDQIKDIESHLGRNGGFWKARFDNWLYQSRTLFLDSHGHNSQVLVPPRVL</sequence>
<name>A0AAP0EYP1_9MAGN</name>
<proteinExistence type="predicted"/>
<accession>A0AAP0EYP1</accession>
<dbReference type="EMBL" id="JBBNAF010000011">
    <property type="protein sequence ID" value="KAK9099213.1"/>
    <property type="molecule type" value="Genomic_DNA"/>
</dbReference>
<keyword evidence="2" id="KW-1185">Reference proteome</keyword>
<dbReference type="AlphaFoldDB" id="A0AAP0EYP1"/>
<protein>
    <submittedName>
        <fullName evidence="1">Uncharacterized protein</fullName>
    </submittedName>
</protein>
<evidence type="ECO:0000313" key="2">
    <source>
        <dbReference type="Proteomes" id="UP001420932"/>
    </source>
</evidence>
<dbReference type="Proteomes" id="UP001420932">
    <property type="component" value="Unassembled WGS sequence"/>
</dbReference>
<comment type="caution">
    <text evidence="1">The sequence shown here is derived from an EMBL/GenBank/DDBJ whole genome shotgun (WGS) entry which is preliminary data.</text>
</comment>
<reference evidence="1 2" key="1">
    <citation type="submission" date="2024-01" db="EMBL/GenBank/DDBJ databases">
        <title>Genome assemblies of Stephania.</title>
        <authorList>
            <person name="Yang L."/>
        </authorList>
    </citation>
    <scope>NUCLEOTIDE SEQUENCE [LARGE SCALE GENOMIC DNA]</scope>
    <source>
        <strain evidence="1">YNDBR</strain>
        <tissue evidence="1">Leaf</tissue>
    </source>
</reference>